<keyword evidence="8 9" id="KW-0539">Nucleus</keyword>
<comment type="subunit">
    <text evidence="9">Component of the SMC5-SMC6 complex.</text>
</comment>
<evidence type="ECO:0000256" key="8">
    <source>
        <dbReference type="ARBA" id="ARBA00023242"/>
    </source>
</evidence>
<dbReference type="GO" id="GO:0006310">
    <property type="term" value="P:DNA recombination"/>
    <property type="evidence" value="ECO:0007669"/>
    <property type="project" value="UniProtKB-UniRule"/>
</dbReference>
<evidence type="ECO:0000259" key="11">
    <source>
        <dbReference type="Pfam" id="PF08743"/>
    </source>
</evidence>
<feature type="domain" description="Non-structural maintenance of chromosome element 4 C-terminal" evidence="11">
    <location>
        <begin position="134"/>
        <end position="163"/>
    </location>
</feature>
<feature type="compositionally biased region" description="Basic and acidic residues" evidence="10">
    <location>
        <begin position="25"/>
        <end position="39"/>
    </location>
</feature>
<evidence type="ECO:0000256" key="7">
    <source>
        <dbReference type="ARBA" id="ARBA00023204"/>
    </source>
</evidence>
<evidence type="ECO:0000256" key="5">
    <source>
        <dbReference type="ARBA" id="ARBA00022895"/>
    </source>
</evidence>
<comment type="caution">
    <text evidence="12">The sequence shown here is derived from an EMBL/GenBank/DDBJ whole genome shotgun (WGS) entry which is preliminary data.</text>
</comment>
<keyword evidence="5" id="KW-0779">Telomere</keyword>
<dbReference type="GO" id="GO:0006281">
    <property type="term" value="P:DNA repair"/>
    <property type="evidence" value="ECO:0007669"/>
    <property type="project" value="UniProtKB-UniRule"/>
</dbReference>
<dbReference type="PANTHER" id="PTHR16140:SF0">
    <property type="entry name" value="NON-STRUCTURAL MAINTENANCE OF CHROMOSOMES ELEMENT 4"/>
    <property type="match status" value="1"/>
</dbReference>
<evidence type="ECO:0000313" key="12">
    <source>
        <dbReference type="EMBL" id="KAK0149818.1"/>
    </source>
</evidence>
<keyword evidence="5" id="KW-0158">Chromosome</keyword>
<feature type="region of interest" description="Disordered" evidence="10">
    <location>
        <begin position="14"/>
        <end position="42"/>
    </location>
</feature>
<evidence type="ECO:0000256" key="3">
    <source>
        <dbReference type="ARBA" id="ARBA00008997"/>
    </source>
</evidence>
<organism evidence="12 13">
    <name type="scientific">Merluccius polli</name>
    <name type="common">Benguela hake</name>
    <name type="synonym">Merluccius cadenati</name>
    <dbReference type="NCBI Taxonomy" id="89951"/>
    <lineage>
        <taxon>Eukaryota</taxon>
        <taxon>Metazoa</taxon>
        <taxon>Chordata</taxon>
        <taxon>Craniata</taxon>
        <taxon>Vertebrata</taxon>
        <taxon>Euteleostomi</taxon>
        <taxon>Actinopterygii</taxon>
        <taxon>Neopterygii</taxon>
        <taxon>Teleostei</taxon>
        <taxon>Neoteleostei</taxon>
        <taxon>Acanthomorphata</taxon>
        <taxon>Zeiogadaria</taxon>
        <taxon>Gadariae</taxon>
        <taxon>Gadiformes</taxon>
        <taxon>Gadoidei</taxon>
        <taxon>Merlucciidae</taxon>
        <taxon>Merluccius</taxon>
    </lineage>
</organism>
<protein>
    <recommendedName>
        <fullName evidence="9">Non-structural maintenance of chromosomes element 4</fullName>
    </recommendedName>
</protein>
<dbReference type="InterPro" id="IPR014854">
    <property type="entry name" value="Nse4_C"/>
</dbReference>
<evidence type="ECO:0000256" key="4">
    <source>
        <dbReference type="ARBA" id="ARBA00022763"/>
    </source>
</evidence>
<comment type="similarity">
    <text evidence="3 9">Belongs to the NSE4 family.</text>
</comment>
<sequence>MVASVEGDPLPMYGLFYAEPPPPKPRVERQRKAPTKEVQRVMPTQGACRPVQVNGCNGLRKLQRKLQRCELVAAERVKPLPGVSADLPCPISVKRSFRPELKKTEASHQEATDKEVERIQCLLEDYHAQDPTAPISYYKFVINPDSFSRTVENIFHTSFLIKATYQPIAVPLPLQVKSLVLGPRGVVWVLGMY</sequence>
<dbReference type="GO" id="GO:0030915">
    <property type="term" value="C:Smc5-Smc6 complex"/>
    <property type="evidence" value="ECO:0007669"/>
    <property type="project" value="UniProtKB-UniRule"/>
</dbReference>
<comment type="function">
    <text evidence="9">Component of the SMC5-SMC6 complex, that promotes sister chromatid alignment after DNA damage and facilitates double-stranded DNA breaks (DSBs) repair via homologous recombination between sister chromatids.</text>
</comment>
<gene>
    <name evidence="12" type="primary">NSMCE4A_2</name>
    <name evidence="12" type="ORF">N1851_009411</name>
</gene>
<dbReference type="Proteomes" id="UP001174136">
    <property type="component" value="Unassembled WGS sequence"/>
</dbReference>
<proteinExistence type="inferred from homology"/>
<accession>A0AA47MZY9</accession>
<evidence type="ECO:0000256" key="10">
    <source>
        <dbReference type="SAM" id="MobiDB-lite"/>
    </source>
</evidence>
<evidence type="ECO:0000313" key="13">
    <source>
        <dbReference type="Proteomes" id="UP001174136"/>
    </source>
</evidence>
<evidence type="ECO:0000256" key="1">
    <source>
        <dbReference type="ARBA" id="ARBA00004123"/>
    </source>
</evidence>
<dbReference type="InterPro" id="IPR027786">
    <property type="entry name" value="Nse4/EID"/>
</dbReference>
<keyword evidence="7 9" id="KW-0234">DNA repair</keyword>
<dbReference type="GO" id="GO:0000781">
    <property type="term" value="C:chromosome, telomeric region"/>
    <property type="evidence" value="ECO:0007669"/>
    <property type="project" value="UniProtKB-SubCell"/>
</dbReference>
<name>A0AA47MZY9_MERPO</name>
<keyword evidence="4 9" id="KW-0227">DNA damage</keyword>
<dbReference type="AlphaFoldDB" id="A0AA47MZY9"/>
<keyword evidence="6 9" id="KW-0233">DNA recombination</keyword>
<dbReference type="GO" id="GO:0005634">
    <property type="term" value="C:nucleus"/>
    <property type="evidence" value="ECO:0007669"/>
    <property type="project" value="UniProtKB-SubCell"/>
</dbReference>
<keyword evidence="13" id="KW-1185">Reference proteome</keyword>
<dbReference type="Pfam" id="PF08743">
    <property type="entry name" value="Nse4_C"/>
    <property type="match status" value="1"/>
</dbReference>
<evidence type="ECO:0000256" key="9">
    <source>
        <dbReference type="RuleBase" id="RU365071"/>
    </source>
</evidence>
<evidence type="ECO:0000256" key="2">
    <source>
        <dbReference type="ARBA" id="ARBA00004574"/>
    </source>
</evidence>
<reference evidence="12" key="1">
    <citation type="journal article" date="2023" name="Front. Mar. Sci.">
        <title>A new Merluccius polli reference genome to investigate the effects of global change in West African waters.</title>
        <authorList>
            <person name="Mateo J.L."/>
            <person name="Blanco-Fernandez C."/>
            <person name="Garcia-Vazquez E."/>
            <person name="Machado-Schiaffino G."/>
        </authorList>
    </citation>
    <scope>NUCLEOTIDE SEQUENCE</scope>
    <source>
        <strain evidence="12">C29</strain>
        <tissue evidence="12">Fin</tissue>
    </source>
</reference>
<comment type="subcellular location">
    <subcellularLocation>
        <location evidence="2">Chromosome</location>
        <location evidence="2">Telomere</location>
    </subcellularLocation>
    <subcellularLocation>
        <location evidence="1 9">Nucleus</location>
    </subcellularLocation>
</comment>
<dbReference type="PANTHER" id="PTHR16140">
    <property type="entry name" value="NON-STRUCTURAL MAINTENANCE OF CHROMOSOMES ELEMENT 4"/>
    <property type="match status" value="1"/>
</dbReference>
<evidence type="ECO:0000256" key="6">
    <source>
        <dbReference type="ARBA" id="ARBA00023172"/>
    </source>
</evidence>
<dbReference type="EMBL" id="JAOPHQ010001714">
    <property type="protein sequence ID" value="KAK0149818.1"/>
    <property type="molecule type" value="Genomic_DNA"/>
</dbReference>